<organism evidence="2 3">
    <name type="scientific">Pseudonocardia abyssalis</name>
    <dbReference type="NCBI Taxonomy" id="2792008"/>
    <lineage>
        <taxon>Bacteria</taxon>
        <taxon>Bacillati</taxon>
        <taxon>Actinomycetota</taxon>
        <taxon>Actinomycetes</taxon>
        <taxon>Pseudonocardiales</taxon>
        <taxon>Pseudonocardiaceae</taxon>
        <taxon>Pseudonocardia</taxon>
    </lineage>
</organism>
<evidence type="ECO:0000313" key="2">
    <source>
        <dbReference type="EMBL" id="MBW0138563.1"/>
    </source>
</evidence>
<sequence length="79" mass="7994">MYDTPRPATGIRTILLLVGGLVVGMVLLVSSLLGGDGGGGGTSSEPECRTEFFDSGSISTCDGDLLYTDDDGNDFSSGG</sequence>
<protein>
    <submittedName>
        <fullName evidence="2">Uncharacterized protein</fullName>
    </submittedName>
</protein>
<keyword evidence="1" id="KW-0472">Membrane</keyword>
<feature type="transmembrane region" description="Helical" evidence="1">
    <location>
        <begin position="12"/>
        <end position="33"/>
    </location>
</feature>
<dbReference type="Proteomes" id="UP000694287">
    <property type="component" value="Unassembled WGS sequence"/>
</dbReference>
<keyword evidence="1" id="KW-1133">Transmembrane helix</keyword>
<gene>
    <name evidence="2" type="ORF">I4I81_30495</name>
</gene>
<proteinExistence type="predicted"/>
<name>A0ABS6V228_9PSEU</name>
<dbReference type="RefSeq" id="WP_225924740.1">
    <property type="nucleotide sequence ID" value="NZ_JADQDJ010000012.1"/>
</dbReference>
<evidence type="ECO:0000313" key="3">
    <source>
        <dbReference type="Proteomes" id="UP000694287"/>
    </source>
</evidence>
<accession>A0ABS6V228</accession>
<dbReference type="EMBL" id="JADQDK010000001">
    <property type="protein sequence ID" value="MBW0138563.1"/>
    <property type="molecule type" value="Genomic_DNA"/>
</dbReference>
<comment type="caution">
    <text evidence="2">The sequence shown here is derived from an EMBL/GenBank/DDBJ whole genome shotgun (WGS) entry which is preliminary data.</text>
</comment>
<reference evidence="2 3" key="1">
    <citation type="submission" date="2020-11" db="EMBL/GenBank/DDBJ databases">
        <title>Pseudonocardia abyssalis sp. nov. and Pseudonocardia oceani sp. nov., description and phylogenomic analysis of two novel actinomycetes isolated from the deep Southern Ocean.</title>
        <authorList>
            <person name="Parra J."/>
        </authorList>
    </citation>
    <scope>NUCLEOTIDE SEQUENCE [LARGE SCALE GENOMIC DNA]</scope>
    <source>
        <strain evidence="2 3">KRD-168</strain>
    </source>
</reference>
<keyword evidence="3" id="KW-1185">Reference proteome</keyword>
<evidence type="ECO:0000256" key="1">
    <source>
        <dbReference type="SAM" id="Phobius"/>
    </source>
</evidence>
<keyword evidence="1" id="KW-0812">Transmembrane</keyword>